<dbReference type="EMBL" id="SNRY01008995">
    <property type="protein sequence ID" value="KAA6307684.1"/>
    <property type="molecule type" value="Genomic_DNA"/>
</dbReference>
<gene>
    <name evidence="1" type="ORF">EZS27_040645</name>
</gene>
<evidence type="ECO:0000313" key="1">
    <source>
        <dbReference type="EMBL" id="KAA6307684.1"/>
    </source>
</evidence>
<organism evidence="1">
    <name type="scientific">termite gut metagenome</name>
    <dbReference type="NCBI Taxonomy" id="433724"/>
    <lineage>
        <taxon>unclassified sequences</taxon>
        <taxon>metagenomes</taxon>
        <taxon>organismal metagenomes</taxon>
    </lineage>
</organism>
<name>A0A5J4PGE1_9ZZZZ</name>
<feature type="non-terminal residue" evidence="1">
    <location>
        <position position="23"/>
    </location>
</feature>
<proteinExistence type="predicted"/>
<dbReference type="AlphaFoldDB" id="A0A5J4PGE1"/>
<protein>
    <submittedName>
        <fullName evidence="1">Uncharacterized protein</fullName>
    </submittedName>
</protein>
<reference evidence="1" key="1">
    <citation type="submission" date="2019-03" db="EMBL/GenBank/DDBJ databases">
        <title>Single cell metagenomics reveals metabolic interactions within the superorganism composed of flagellate Streblomastix strix and complex community of Bacteroidetes bacteria on its surface.</title>
        <authorList>
            <person name="Treitli S.C."/>
            <person name="Kolisko M."/>
            <person name="Husnik F."/>
            <person name="Keeling P."/>
            <person name="Hampl V."/>
        </authorList>
    </citation>
    <scope>NUCLEOTIDE SEQUENCE</scope>
    <source>
        <strain evidence="1">STM</strain>
    </source>
</reference>
<accession>A0A5J4PGE1</accession>
<sequence>MQSFKIKPVMDEKLKDQDVLLVK</sequence>
<comment type="caution">
    <text evidence="1">The sequence shown here is derived from an EMBL/GenBank/DDBJ whole genome shotgun (WGS) entry which is preliminary data.</text>
</comment>